<dbReference type="STRING" id="885580.ENSFDAP00000019626"/>
<evidence type="ECO:0000313" key="19">
    <source>
        <dbReference type="Proteomes" id="UP000028990"/>
    </source>
</evidence>
<dbReference type="GO" id="GO:0006824">
    <property type="term" value="P:cobalt ion transport"/>
    <property type="evidence" value="ECO:0007669"/>
    <property type="project" value="UniProtKB-KW"/>
</dbReference>
<keyword evidence="5" id="KW-0171">Cobalt transport</keyword>
<dbReference type="SUPFAM" id="SSF54686">
    <property type="entry name" value="Ribosomal protein L16p/L10e"/>
    <property type="match status" value="1"/>
</dbReference>
<dbReference type="Pfam" id="PF00252">
    <property type="entry name" value="Ribosomal_L16"/>
    <property type="match status" value="1"/>
</dbReference>
<dbReference type="CDD" id="cd01433">
    <property type="entry name" value="Ribosomal_L16_L10e"/>
    <property type="match status" value="1"/>
</dbReference>
<evidence type="ECO:0000256" key="17">
    <source>
        <dbReference type="SAM" id="SignalP"/>
    </source>
</evidence>
<dbReference type="Gene3D" id="1.50.10.20">
    <property type="match status" value="1"/>
</dbReference>
<evidence type="ECO:0000256" key="13">
    <source>
        <dbReference type="ARBA" id="ARBA00035302"/>
    </source>
</evidence>
<feature type="disulfide bond" evidence="16">
    <location>
        <begin position="143"/>
        <end position="182"/>
    </location>
</feature>
<evidence type="ECO:0000256" key="1">
    <source>
        <dbReference type="ARBA" id="ARBA00004173"/>
    </source>
</evidence>
<dbReference type="InterPro" id="IPR016180">
    <property type="entry name" value="Ribosomal_uL16_dom"/>
</dbReference>
<evidence type="ECO:0000256" key="6">
    <source>
        <dbReference type="ARBA" id="ARBA00022525"/>
    </source>
</evidence>
<organism evidence="18 19">
    <name type="scientific">Fukomys damarensis</name>
    <name type="common">Damaraland mole rat</name>
    <name type="synonym">Cryptomys damarensis</name>
    <dbReference type="NCBI Taxonomy" id="885580"/>
    <lineage>
        <taxon>Eukaryota</taxon>
        <taxon>Metazoa</taxon>
        <taxon>Chordata</taxon>
        <taxon>Craniata</taxon>
        <taxon>Vertebrata</taxon>
        <taxon>Euteleostomi</taxon>
        <taxon>Mammalia</taxon>
        <taxon>Eutheria</taxon>
        <taxon>Euarchontoglires</taxon>
        <taxon>Glires</taxon>
        <taxon>Rodentia</taxon>
        <taxon>Hystricomorpha</taxon>
        <taxon>Bathyergidae</taxon>
        <taxon>Fukomys</taxon>
    </lineage>
</organism>
<proteinExistence type="inferred from homology"/>
<feature type="binding site" evidence="15">
    <location>
        <position position="270"/>
    </location>
    <ligand>
        <name>cyanocob(III)alamin</name>
        <dbReference type="ChEBI" id="CHEBI:17439"/>
    </ligand>
</feature>
<dbReference type="GO" id="GO:0003735">
    <property type="term" value="F:structural constituent of ribosome"/>
    <property type="evidence" value="ECO:0007669"/>
    <property type="project" value="InterPro"/>
</dbReference>
<gene>
    <name evidence="18" type="ORF">H920_09117</name>
</gene>
<dbReference type="EMBL" id="KN122588">
    <property type="protein sequence ID" value="KFO29510.1"/>
    <property type="molecule type" value="Genomic_DNA"/>
</dbReference>
<accession>A0A091DGU2</accession>
<evidence type="ECO:0000256" key="16">
    <source>
        <dbReference type="PIRSR" id="PIRSR602157-2"/>
    </source>
</evidence>
<dbReference type="GO" id="GO:0015934">
    <property type="term" value="C:large ribosomal subunit"/>
    <property type="evidence" value="ECO:0007669"/>
    <property type="project" value="UniProtKB-ARBA"/>
</dbReference>
<dbReference type="PANTHER" id="PTHR10559">
    <property type="entry name" value="TRANSCOBALAMIN-1/GASTRIC INTRINSIC FACTOR"/>
    <property type="match status" value="1"/>
</dbReference>
<evidence type="ECO:0000256" key="3">
    <source>
        <dbReference type="ARBA" id="ARBA00006449"/>
    </source>
</evidence>
<dbReference type="GO" id="GO:0015889">
    <property type="term" value="P:cobalamin transport"/>
    <property type="evidence" value="ECO:0007669"/>
    <property type="project" value="InterPro"/>
</dbReference>
<dbReference type="FunFam" id="3.90.1170.10:FF:000005">
    <property type="entry name" value="39S ribosomal protein L16, mitochondrial"/>
    <property type="match status" value="1"/>
</dbReference>
<dbReference type="InterPro" id="IPR051588">
    <property type="entry name" value="Cobalamin_Transport"/>
</dbReference>
<evidence type="ECO:0000256" key="10">
    <source>
        <dbReference type="ARBA" id="ARBA00023128"/>
    </source>
</evidence>
<evidence type="ECO:0000313" key="18">
    <source>
        <dbReference type="EMBL" id="KFO29510.1"/>
    </source>
</evidence>
<evidence type="ECO:0000256" key="14">
    <source>
        <dbReference type="ARBA" id="ARBA00035440"/>
    </source>
</evidence>
<dbReference type="Pfam" id="PF01122">
    <property type="entry name" value="Cobalamin_bind"/>
    <property type="match status" value="1"/>
</dbReference>
<comment type="similarity">
    <text evidence="4">Belongs to the universal ribosomal protein uL16 family.</text>
</comment>
<dbReference type="InterPro" id="IPR002157">
    <property type="entry name" value="Cbl-bd_prot"/>
</dbReference>
<dbReference type="GO" id="GO:0005743">
    <property type="term" value="C:mitochondrial inner membrane"/>
    <property type="evidence" value="ECO:0007669"/>
    <property type="project" value="UniProtKB-ARBA"/>
</dbReference>
<sequence>MAWLALLLLSCLWALAGTSARVRSSCSVPSGEQPWVDAIQVLMEDSVTVSALPNPSILIAMNLVGPYNLEARELLTKQLVASDSADLTVGQLALTIMALSSSCRDTESRVSALRREMESWTPPAPSEETIAFYSPSLVVLALCQKNSEATLPIAAIFAKALLANTSPFHVGTGAVATLALTCMYNKMPIGSGDSYRSLFSQVLKSTVENISRRIRDNGIIGDIYSTGLAMQALSVTPVQPAKEWDCEQTIRVVIEEIKQRKFQNPMSIAQILPSLKGKTYLDLPQVTCAGDQEVPPALPSHPTPDPTSASNITVIYTINNQLRGVELLFNVTTEVSVKGGSVLLVVLEEAQRQSPTFAFETRMTSWGLMVSSINNIAENANHKTYWQFLSGGTSLSEGSRAAPVTSAGLKTLLPVPTFEDVSIPEKPKLKFVERAPLVPKVRREPKNLSDIRGPSTEATEFTEGNFGILALGGGYLHWGHFEMMRLTINRSMDVKNMFAIWRVPAPFKPITRKGVGQRMGGGKGAIDHYVTPVKTGRLLVEIGGRCEFKEVQGFLNQVAHKLPFPAKAVSRETLEKMHKDQEEREQNNQNPWTFERIATANMLGIRKVLSPYDLTQKGRYWGKFFLPKRV</sequence>
<keyword evidence="8" id="KW-0809">Transit peptide</keyword>
<evidence type="ECO:0000256" key="8">
    <source>
        <dbReference type="ARBA" id="ARBA00022946"/>
    </source>
</evidence>
<dbReference type="InterPro" id="IPR047873">
    <property type="entry name" value="Ribosomal_uL16"/>
</dbReference>
<feature type="signal peptide" evidence="17">
    <location>
        <begin position="1"/>
        <end position="20"/>
    </location>
</feature>
<evidence type="ECO:0000256" key="7">
    <source>
        <dbReference type="ARBA" id="ARBA00022729"/>
    </source>
</evidence>
<dbReference type="Gene3D" id="2.170.130.30">
    <property type="match status" value="1"/>
</dbReference>
<evidence type="ECO:0000256" key="11">
    <source>
        <dbReference type="ARBA" id="ARBA00023274"/>
    </source>
</evidence>
<reference evidence="18 19" key="1">
    <citation type="submission" date="2013-11" db="EMBL/GenBank/DDBJ databases">
        <title>The Damaraland mole rat (Fukomys damarensis) genome and evolution of African mole rats.</title>
        <authorList>
            <person name="Gladyshev V.N."/>
            <person name="Fang X."/>
        </authorList>
    </citation>
    <scope>NUCLEOTIDE SEQUENCE [LARGE SCALE GENOMIC DNA]</scope>
    <source>
        <tissue evidence="18">Liver</tissue>
    </source>
</reference>
<keyword evidence="7 17" id="KW-0732">Signal</keyword>
<keyword evidence="5" id="KW-0813">Transport</keyword>
<dbReference type="InterPro" id="IPR036920">
    <property type="entry name" value="Ribosomal_uL16_sf"/>
</dbReference>
<dbReference type="Proteomes" id="UP000028990">
    <property type="component" value="Unassembled WGS sequence"/>
</dbReference>
<feature type="binding site" evidence="15">
    <location>
        <position position="395"/>
    </location>
    <ligand>
        <name>cyanocob(III)alamin</name>
        <dbReference type="ChEBI" id="CHEBI:17439"/>
    </ligand>
</feature>
<dbReference type="GO" id="GO:0031419">
    <property type="term" value="F:cobalamin binding"/>
    <property type="evidence" value="ECO:0007669"/>
    <property type="project" value="InterPro"/>
</dbReference>
<keyword evidence="10" id="KW-0496">Mitochondrion</keyword>
<feature type="chain" id="PRO_5001873330" description="Large ribosomal subunit protein uL16m" evidence="17">
    <location>
        <begin position="21"/>
        <end position="630"/>
    </location>
</feature>
<keyword evidence="9" id="KW-0689">Ribosomal protein</keyword>
<dbReference type="PRINTS" id="PR00060">
    <property type="entry name" value="RIBOSOMALL16"/>
</dbReference>
<keyword evidence="6" id="KW-0964">Secreted</keyword>
<feature type="binding site" evidence="15">
    <location>
        <position position="222"/>
    </location>
    <ligand>
        <name>cyanocob(III)alamin</name>
        <dbReference type="ChEBI" id="CHEBI:17439"/>
    </ligand>
</feature>
<dbReference type="eggNOG" id="ENOG502RXIA">
    <property type="taxonomic scope" value="Eukaryota"/>
</dbReference>
<protein>
    <recommendedName>
        <fullName evidence="13">Large ribosomal subunit protein uL16m</fullName>
    </recommendedName>
    <alternativeName>
        <fullName evidence="14">39S ribosomal protein L16, mitochondrial</fullName>
    </alternativeName>
</protein>
<dbReference type="GO" id="GO:0006412">
    <property type="term" value="P:translation"/>
    <property type="evidence" value="ECO:0007669"/>
    <property type="project" value="InterPro"/>
</dbReference>
<comment type="subcellular location">
    <subcellularLocation>
        <location evidence="1">Mitochondrion</location>
    </subcellularLocation>
    <subcellularLocation>
        <location evidence="2">Secreted</location>
    </subcellularLocation>
</comment>
<keyword evidence="5" id="KW-0406">Ion transport</keyword>
<evidence type="ECO:0000256" key="2">
    <source>
        <dbReference type="ARBA" id="ARBA00004613"/>
    </source>
</evidence>
<keyword evidence="12 15" id="KW-0170">Cobalt</keyword>
<evidence type="ECO:0000256" key="9">
    <source>
        <dbReference type="ARBA" id="ARBA00022980"/>
    </source>
</evidence>
<evidence type="ECO:0000256" key="5">
    <source>
        <dbReference type="ARBA" id="ARBA00022426"/>
    </source>
</evidence>
<keyword evidence="19" id="KW-1185">Reference proteome</keyword>
<evidence type="ECO:0000256" key="4">
    <source>
        <dbReference type="ARBA" id="ARBA00008931"/>
    </source>
</evidence>
<dbReference type="GO" id="GO:0005615">
    <property type="term" value="C:extracellular space"/>
    <property type="evidence" value="ECO:0007669"/>
    <property type="project" value="TreeGrafter"/>
</dbReference>
<dbReference type="Gene3D" id="3.90.1170.10">
    <property type="entry name" value="Ribosomal protein L10e/L16"/>
    <property type="match status" value="1"/>
</dbReference>
<dbReference type="AlphaFoldDB" id="A0A091DGU2"/>
<dbReference type="PANTHER" id="PTHR10559:SF15">
    <property type="entry name" value="COBALAMIN BINDING INTRINSIC FACTOR"/>
    <property type="match status" value="1"/>
</dbReference>
<feature type="disulfide bond" evidence="16">
    <location>
        <begin position="26"/>
        <end position="246"/>
    </location>
</feature>
<keyword evidence="11" id="KW-0687">Ribonucleoprotein</keyword>
<keyword evidence="16" id="KW-1015">Disulfide bond</keyword>
<comment type="similarity">
    <text evidence="3">Belongs to the eukaryotic cobalamin transport proteins family.</text>
</comment>
<evidence type="ECO:0000256" key="15">
    <source>
        <dbReference type="PIRSR" id="PIRSR602157-1"/>
    </source>
</evidence>
<evidence type="ECO:0000256" key="12">
    <source>
        <dbReference type="ARBA" id="ARBA00023285"/>
    </source>
</evidence>
<dbReference type="InterPro" id="IPR000114">
    <property type="entry name" value="Ribosomal_uL16_bact-type"/>
</dbReference>
<dbReference type="GO" id="GO:0019843">
    <property type="term" value="F:rRNA binding"/>
    <property type="evidence" value="ECO:0007669"/>
    <property type="project" value="InterPro"/>
</dbReference>
<name>A0A091DGU2_FUKDA</name>